<dbReference type="Proteomes" id="UP000245207">
    <property type="component" value="Unassembled WGS sequence"/>
</dbReference>
<name>A0A2U1L008_ARTAN</name>
<dbReference type="GO" id="GO:0005886">
    <property type="term" value="C:plasma membrane"/>
    <property type="evidence" value="ECO:0007669"/>
    <property type="project" value="TreeGrafter"/>
</dbReference>
<dbReference type="PANTHER" id="PTHR31064:SF38">
    <property type="entry name" value="CATION TRANSPORTER HKT1_4-RELATED"/>
    <property type="match status" value="1"/>
</dbReference>
<comment type="caution">
    <text evidence="1">The sequence shown here is derived from an EMBL/GenBank/DDBJ whole genome shotgun (WGS) entry which is preliminary data.</text>
</comment>
<dbReference type="PANTHER" id="PTHR31064">
    <property type="entry name" value="POTASSIUM TRANSPORT PROTEIN DDB_G0292412-RELATED"/>
    <property type="match status" value="1"/>
</dbReference>
<gene>
    <name evidence="1" type="ORF">CTI12_AA544090</name>
</gene>
<proteinExistence type="predicted"/>
<dbReference type="InterPro" id="IPR051143">
    <property type="entry name" value="TrkH_K-transport"/>
</dbReference>
<evidence type="ECO:0000313" key="2">
    <source>
        <dbReference type="Proteomes" id="UP000245207"/>
    </source>
</evidence>
<reference evidence="1 2" key="1">
    <citation type="journal article" date="2018" name="Mol. Plant">
        <title>The genome of Artemisia annua provides insight into the evolution of Asteraceae family and artemisinin biosynthesis.</title>
        <authorList>
            <person name="Shen Q."/>
            <person name="Zhang L."/>
            <person name="Liao Z."/>
            <person name="Wang S."/>
            <person name="Yan T."/>
            <person name="Shi P."/>
            <person name="Liu M."/>
            <person name="Fu X."/>
            <person name="Pan Q."/>
            <person name="Wang Y."/>
            <person name="Lv Z."/>
            <person name="Lu X."/>
            <person name="Zhang F."/>
            <person name="Jiang W."/>
            <person name="Ma Y."/>
            <person name="Chen M."/>
            <person name="Hao X."/>
            <person name="Li L."/>
            <person name="Tang Y."/>
            <person name="Lv G."/>
            <person name="Zhou Y."/>
            <person name="Sun X."/>
            <person name="Brodelius P.E."/>
            <person name="Rose J.K.C."/>
            <person name="Tang K."/>
        </authorList>
    </citation>
    <scope>NUCLEOTIDE SEQUENCE [LARGE SCALE GENOMIC DNA]</scope>
    <source>
        <strain evidence="2">cv. Huhao1</strain>
        <tissue evidence="1">Leaf</tissue>
    </source>
</reference>
<dbReference type="GO" id="GO:0008324">
    <property type="term" value="F:monoatomic cation transmembrane transporter activity"/>
    <property type="evidence" value="ECO:0007669"/>
    <property type="project" value="TreeGrafter"/>
</dbReference>
<dbReference type="AlphaFoldDB" id="A0A2U1L008"/>
<accession>A0A2U1L008</accession>
<dbReference type="EMBL" id="PKPP01012483">
    <property type="protein sequence ID" value="PWA42323.1"/>
    <property type="molecule type" value="Genomic_DNA"/>
</dbReference>
<evidence type="ECO:0000313" key="1">
    <source>
        <dbReference type="EMBL" id="PWA42323.1"/>
    </source>
</evidence>
<sequence length="143" mass="16599">MEAIKMFLTTRCDDTNTRTHVSQSNIYTKIGFFQLGHFFDVSAHLLFIFPCDHFGAYGNVGFSKGYNCDMQLKHEANCVSKWYVFSGKWRNGGKLILIVTMLFGTLKKYHLNIEHGNLCNLIKRKRTHIYVTPLCIRTGLRVW</sequence>
<dbReference type="OrthoDB" id="9999863at2759"/>
<protein>
    <submittedName>
        <fullName evidence="1">Sodium transporter HKT1</fullName>
    </submittedName>
</protein>
<keyword evidence="2" id="KW-1185">Reference proteome</keyword>
<organism evidence="1 2">
    <name type="scientific">Artemisia annua</name>
    <name type="common">Sweet wormwood</name>
    <dbReference type="NCBI Taxonomy" id="35608"/>
    <lineage>
        <taxon>Eukaryota</taxon>
        <taxon>Viridiplantae</taxon>
        <taxon>Streptophyta</taxon>
        <taxon>Embryophyta</taxon>
        <taxon>Tracheophyta</taxon>
        <taxon>Spermatophyta</taxon>
        <taxon>Magnoliopsida</taxon>
        <taxon>eudicotyledons</taxon>
        <taxon>Gunneridae</taxon>
        <taxon>Pentapetalae</taxon>
        <taxon>asterids</taxon>
        <taxon>campanulids</taxon>
        <taxon>Asterales</taxon>
        <taxon>Asteraceae</taxon>
        <taxon>Asteroideae</taxon>
        <taxon>Anthemideae</taxon>
        <taxon>Artemisiinae</taxon>
        <taxon>Artemisia</taxon>
    </lineage>
</organism>
<dbReference type="STRING" id="35608.A0A2U1L008"/>